<dbReference type="Pfam" id="PF12840">
    <property type="entry name" value="HTH_20"/>
    <property type="match status" value="1"/>
</dbReference>
<feature type="compositionally biased region" description="Low complexity" evidence="1">
    <location>
        <begin position="190"/>
        <end position="212"/>
    </location>
</feature>
<dbReference type="SMART" id="SM00418">
    <property type="entry name" value="HTH_ARSR"/>
    <property type="match status" value="1"/>
</dbReference>
<accession>A0A4V0YGG7</accession>
<name>A0A4V0YGG7_9MICO</name>
<dbReference type="InterPro" id="IPR001845">
    <property type="entry name" value="HTH_ArsR_DNA-bd_dom"/>
</dbReference>
<feature type="compositionally biased region" description="Basic residues" evidence="1">
    <location>
        <begin position="162"/>
        <end position="174"/>
    </location>
</feature>
<keyword evidence="4" id="KW-1185">Reference proteome</keyword>
<dbReference type="KEGG" id="xya:ET471_14815"/>
<dbReference type="Gene3D" id="1.10.10.10">
    <property type="entry name" value="Winged helix-like DNA-binding domain superfamily/Winged helix DNA-binding domain"/>
    <property type="match status" value="1"/>
</dbReference>
<dbReference type="CDD" id="cd00090">
    <property type="entry name" value="HTH_ARSR"/>
    <property type="match status" value="1"/>
</dbReference>
<dbReference type="EMBL" id="CP035493">
    <property type="protein sequence ID" value="QAY71151.1"/>
    <property type="molecule type" value="Genomic_DNA"/>
</dbReference>
<feature type="compositionally biased region" description="Pro residues" evidence="1">
    <location>
        <begin position="126"/>
        <end position="137"/>
    </location>
</feature>
<gene>
    <name evidence="3" type="ORF">ET471_14815</name>
</gene>
<reference evidence="3 4" key="1">
    <citation type="submission" date="2019-01" db="EMBL/GenBank/DDBJ databases">
        <title>Genome sequencing of strain FW10M-9.</title>
        <authorList>
            <person name="Heo J."/>
            <person name="Kim S.-J."/>
            <person name="Kim J.-S."/>
            <person name="Hong S.-B."/>
            <person name="Kwon S.-W."/>
        </authorList>
    </citation>
    <scope>NUCLEOTIDE SEQUENCE [LARGE SCALE GENOMIC DNA]</scope>
    <source>
        <strain evidence="3 4">FW10M-9</strain>
    </source>
</reference>
<dbReference type="SUPFAM" id="SSF46785">
    <property type="entry name" value="Winged helix' DNA-binding domain"/>
    <property type="match status" value="1"/>
</dbReference>
<feature type="compositionally biased region" description="Pro residues" evidence="1">
    <location>
        <begin position="103"/>
        <end position="116"/>
    </location>
</feature>
<dbReference type="Proteomes" id="UP000292118">
    <property type="component" value="Chromosome"/>
</dbReference>
<proteinExistence type="predicted"/>
<feature type="region of interest" description="Disordered" evidence="1">
    <location>
        <begin position="84"/>
        <end position="223"/>
    </location>
</feature>
<feature type="domain" description="HTH arsR-type" evidence="2">
    <location>
        <begin position="8"/>
        <end position="96"/>
    </location>
</feature>
<protein>
    <submittedName>
        <fullName evidence="3">ArsR family transcriptional regulator</fullName>
    </submittedName>
</protein>
<organism evidence="3 4">
    <name type="scientific">Xylanimonas protaetiae</name>
    <dbReference type="NCBI Taxonomy" id="2509457"/>
    <lineage>
        <taxon>Bacteria</taxon>
        <taxon>Bacillati</taxon>
        <taxon>Actinomycetota</taxon>
        <taxon>Actinomycetes</taxon>
        <taxon>Micrococcales</taxon>
        <taxon>Promicromonosporaceae</taxon>
        <taxon>Xylanimonas</taxon>
    </lineage>
</organism>
<sequence length="223" mass="23419">MTEDTPPSVHTALASPVRLRMLDVLRAAVDAPTAQSLAAELGLHVTTVRFHLDLLEEAGLVARETRRVARRGRPAVHYVLADSAPPVPASTRRARRWSARSPRPSPRRTPPDPTPRGPRDAAGPTGCPPPGATPAPRSPTRSPGSGSARSAPATTSPCARARSARRPRPTRRWCARCTSGSPSASPPAPATATPSGWVCGRSSSRTCASYSSGAPVRTPIKSE</sequence>
<dbReference type="InterPro" id="IPR036390">
    <property type="entry name" value="WH_DNA-bd_sf"/>
</dbReference>
<evidence type="ECO:0000259" key="2">
    <source>
        <dbReference type="SMART" id="SM00418"/>
    </source>
</evidence>
<dbReference type="InterPro" id="IPR036388">
    <property type="entry name" value="WH-like_DNA-bd_sf"/>
</dbReference>
<evidence type="ECO:0000313" key="3">
    <source>
        <dbReference type="EMBL" id="QAY71151.1"/>
    </source>
</evidence>
<evidence type="ECO:0000313" key="4">
    <source>
        <dbReference type="Proteomes" id="UP000292118"/>
    </source>
</evidence>
<dbReference type="OrthoDB" id="3399802at2"/>
<evidence type="ECO:0000256" key="1">
    <source>
        <dbReference type="SAM" id="MobiDB-lite"/>
    </source>
</evidence>
<dbReference type="GO" id="GO:0003700">
    <property type="term" value="F:DNA-binding transcription factor activity"/>
    <property type="evidence" value="ECO:0007669"/>
    <property type="project" value="InterPro"/>
</dbReference>
<feature type="compositionally biased region" description="Low complexity" evidence="1">
    <location>
        <begin position="138"/>
        <end position="161"/>
    </location>
</feature>
<dbReference type="InterPro" id="IPR011991">
    <property type="entry name" value="ArsR-like_HTH"/>
</dbReference>
<dbReference type="AlphaFoldDB" id="A0A4V0YGG7"/>